<dbReference type="Proteomes" id="UP000046393">
    <property type="component" value="Unplaced"/>
</dbReference>
<proteinExistence type="predicted"/>
<keyword evidence="1" id="KW-1185">Reference proteome</keyword>
<protein>
    <submittedName>
        <fullName evidence="2">Uncharacterized protein</fullName>
    </submittedName>
</protein>
<accession>A0A0N5AZK7</accession>
<dbReference type="AlphaFoldDB" id="A0A0N5AZK7"/>
<name>A0A0N5AZK7_9BILA</name>
<reference evidence="2" key="1">
    <citation type="submission" date="2017-02" db="UniProtKB">
        <authorList>
            <consortium name="WormBaseParasite"/>
        </authorList>
    </citation>
    <scope>IDENTIFICATION</scope>
</reference>
<evidence type="ECO:0000313" key="1">
    <source>
        <dbReference type="Proteomes" id="UP000046393"/>
    </source>
</evidence>
<sequence length="81" mass="9149">MSEARVPLSTKATLLRLIKNMCQHKEIAASMIYFTLDSVVQFLISDDRNIGSVALSIVRTLVSLNFASVSRCIYQLFYFKA</sequence>
<organism evidence="1 2">
    <name type="scientific">Syphacia muris</name>
    <dbReference type="NCBI Taxonomy" id="451379"/>
    <lineage>
        <taxon>Eukaryota</taxon>
        <taxon>Metazoa</taxon>
        <taxon>Ecdysozoa</taxon>
        <taxon>Nematoda</taxon>
        <taxon>Chromadorea</taxon>
        <taxon>Rhabditida</taxon>
        <taxon>Spirurina</taxon>
        <taxon>Oxyuridomorpha</taxon>
        <taxon>Oxyuroidea</taxon>
        <taxon>Oxyuridae</taxon>
        <taxon>Syphacia</taxon>
    </lineage>
</organism>
<dbReference type="WBParaSite" id="SMUV_0001043301-mRNA-1">
    <property type="protein sequence ID" value="SMUV_0001043301-mRNA-1"/>
    <property type="gene ID" value="SMUV_0001043301"/>
</dbReference>
<evidence type="ECO:0000313" key="2">
    <source>
        <dbReference type="WBParaSite" id="SMUV_0001043301-mRNA-1"/>
    </source>
</evidence>